<dbReference type="PANTHER" id="PTHR30050">
    <property type="entry name" value="CHROMOSOMAL REPLICATION INITIATOR PROTEIN DNAA"/>
    <property type="match status" value="1"/>
</dbReference>
<dbReference type="Pfam" id="PF01695">
    <property type="entry name" value="IstB_IS21"/>
    <property type="match status" value="1"/>
</dbReference>
<accession>A0A640TU27</accession>
<proteinExistence type="predicted"/>
<reference evidence="3 5" key="1">
    <citation type="submission" date="2019-12" db="EMBL/GenBank/DDBJ databases">
        <title>Whole genome shotgun sequence of Streptomyces libani subsp. libani NBRC 13452.</title>
        <authorList>
            <person name="Ichikawa N."/>
            <person name="Kimura A."/>
            <person name="Kitahashi Y."/>
            <person name="Komaki H."/>
            <person name="Tamura T."/>
        </authorList>
    </citation>
    <scope>NUCLEOTIDE SEQUENCE [LARGE SCALE GENOMIC DNA]</scope>
    <source>
        <strain evidence="3 5">NBRC 13452</strain>
    </source>
</reference>
<evidence type="ECO:0000256" key="1">
    <source>
        <dbReference type="SAM" id="MobiDB-lite"/>
    </source>
</evidence>
<feature type="region of interest" description="Disordered" evidence="1">
    <location>
        <begin position="229"/>
        <end position="260"/>
    </location>
</feature>
<dbReference type="AlphaFoldDB" id="A0A640TU27"/>
<dbReference type="SMART" id="SM00382">
    <property type="entry name" value="AAA"/>
    <property type="match status" value="1"/>
</dbReference>
<dbReference type="PANTHER" id="PTHR30050:SF4">
    <property type="entry name" value="ATP-BINDING PROTEIN RV3427C IN INSERTION SEQUENCE-RELATED"/>
    <property type="match status" value="1"/>
</dbReference>
<dbReference type="RefSeq" id="WP_159489910.1">
    <property type="nucleotide sequence ID" value="NZ_BLIP01000002.1"/>
</dbReference>
<dbReference type="GO" id="GO:0005524">
    <property type="term" value="F:ATP binding"/>
    <property type="evidence" value="ECO:0007669"/>
    <property type="project" value="UniProtKB-KW"/>
</dbReference>
<evidence type="ECO:0000259" key="2">
    <source>
        <dbReference type="SMART" id="SM00382"/>
    </source>
</evidence>
<dbReference type="Gene3D" id="3.40.50.300">
    <property type="entry name" value="P-loop containing nucleotide triphosphate hydrolases"/>
    <property type="match status" value="1"/>
</dbReference>
<evidence type="ECO:0000313" key="5">
    <source>
        <dbReference type="Proteomes" id="UP000429552"/>
    </source>
</evidence>
<dbReference type="EMBL" id="CP114202">
    <property type="protein sequence ID" value="WAU00054.1"/>
    <property type="molecule type" value="Genomic_DNA"/>
</dbReference>
<protein>
    <submittedName>
        <fullName evidence="4">ATP-binding protein</fullName>
    </submittedName>
</protein>
<dbReference type="InterPro" id="IPR003593">
    <property type="entry name" value="AAA+_ATPase"/>
</dbReference>
<sequence length="260" mass="27967">MRDHDAQPVGGIARRLAHILTTRGIDPTAQLTDPAEPIPALQAAQARIPARYQDAVADHPAVAAWVREVAQAGRPGPKGAPGIAQGRSLLIVGTTGTGKTHQAYGAVRSLLLAGVRLRWKAITAADLYAELRPRAGHDGERELMDLARCPLLIIDDLGAAKSSEWTEEVTMRLINRRYNEMLPTLVTTNLGMADLRVHIGDRVASRLTEMTDKVILDGPDRRRAIAAQRRSITAATPPAYTEPPELAAPIAGSSARRPSC</sequence>
<dbReference type="CDD" id="cd00009">
    <property type="entry name" value="AAA"/>
    <property type="match status" value="1"/>
</dbReference>
<dbReference type="EMBL" id="BLIP01000002">
    <property type="protein sequence ID" value="GFE25731.1"/>
    <property type="molecule type" value="Genomic_DNA"/>
</dbReference>
<evidence type="ECO:0000313" key="4">
    <source>
        <dbReference type="EMBL" id="WAU00054.1"/>
    </source>
</evidence>
<keyword evidence="4" id="KW-0547">Nucleotide-binding</keyword>
<keyword evidence="4" id="KW-0067">ATP-binding</keyword>
<evidence type="ECO:0000313" key="3">
    <source>
        <dbReference type="EMBL" id="GFE25731.1"/>
    </source>
</evidence>
<dbReference type="SUPFAM" id="SSF52540">
    <property type="entry name" value="P-loop containing nucleoside triphosphate hydrolases"/>
    <property type="match status" value="1"/>
</dbReference>
<keyword evidence="6" id="KW-1185">Reference proteome</keyword>
<gene>
    <name evidence="3" type="ORF">Sliba_61840</name>
    <name evidence="4" type="ORF">STRLI_006269</name>
</gene>
<dbReference type="GO" id="GO:0006260">
    <property type="term" value="P:DNA replication"/>
    <property type="evidence" value="ECO:0007669"/>
    <property type="project" value="TreeGrafter"/>
</dbReference>
<feature type="domain" description="AAA+ ATPase" evidence="2">
    <location>
        <begin position="85"/>
        <end position="221"/>
    </location>
</feature>
<reference evidence="4 6" key="2">
    <citation type="submission" date="2022-12" db="EMBL/GenBank/DDBJ databases">
        <authorList>
            <person name="Ruckert C."/>
            <person name="Busche T."/>
            <person name="Kalinowski J."/>
            <person name="Wittmann C."/>
        </authorList>
    </citation>
    <scope>NUCLEOTIDE SEQUENCE [LARGE SCALE GENOMIC DNA]</scope>
    <source>
        <strain evidence="4 6">DSM 40555</strain>
    </source>
</reference>
<dbReference type="InterPro" id="IPR002611">
    <property type="entry name" value="IstB_ATP-bd"/>
</dbReference>
<feature type="compositionally biased region" description="Low complexity" evidence="1">
    <location>
        <begin position="229"/>
        <end position="249"/>
    </location>
</feature>
<evidence type="ECO:0000313" key="6">
    <source>
        <dbReference type="Proteomes" id="UP001210609"/>
    </source>
</evidence>
<dbReference type="Proteomes" id="UP001210609">
    <property type="component" value="Chromosome"/>
</dbReference>
<dbReference type="Proteomes" id="UP000429552">
    <property type="component" value="Unassembled WGS sequence"/>
</dbReference>
<dbReference type="InterPro" id="IPR027417">
    <property type="entry name" value="P-loop_NTPase"/>
</dbReference>
<organism evidence="3 5">
    <name type="scientific">Streptomyces nigrescens</name>
    <dbReference type="NCBI Taxonomy" id="1920"/>
    <lineage>
        <taxon>Bacteria</taxon>
        <taxon>Bacillati</taxon>
        <taxon>Actinomycetota</taxon>
        <taxon>Actinomycetes</taxon>
        <taxon>Kitasatosporales</taxon>
        <taxon>Streptomycetaceae</taxon>
        <taxon>Streptomyces</taxon>
    </lineage>
</organism>
<name>A0A640TU27_STRNI</name>